<sequence>MDKEKILFTALSKEELSAIMETSVRNVIGECDIKASGTDQLLNARQAAKLINYRRPTLYGLVRQNKIPFSKTAGKLLFSRNKLLEWVANGKHSPIGKSPPQE</sequence>
<dbReference type="RefSeq" id="WP_184626730.1">
    <property type="nucleotide sequence ID" value="NZ_JACHCC010000008.1"/>
</dbReference>
<organism evidence="2 3">
    <name type="scientific">Pedobacter cryoconitis</name>
    <dbReference type="NCBI Taxonomy" id="188932"/>
    <lineage>
        <taxon>Bacteria</taxon>
        <taxon>Pseudomonadati</taxon>
        <taxon>Bacteroidota</taxon>
        <taxon>Sphingobacteriia</taxon>
        <taxon>Sphingobacteriales</taxon>
        <taxon>Sphingobacteriaceae</taxon>
        <taxon>Pedobacter</taxon>
    </lineage>
</organism>
<dbReference type="InterPro" id="IPR010093">
    <property type="entry name" value="SinI_DNA-bd"/>
</dbReference>
<dbReference type="InterPro" id="IPR041657">
    <property type="entry name" value="HTH_17"/>
</dbReference>
<dbReference type="Proteomes" id="UP000521017">
    <property type="component" value="Unassembled WGS sequence"/>
</dbReference>
<comment type="caution">
    <text evidence="2">The sequence shown here is derived from an EMBL/GenBank/DDBJ whole genome shotgun (WGS) entry which is preliminary data.</text>
</comment>
<evidence type="ECO:0000313" key="2">
    <source>
        <dbReference type="EMBL" id="MBB6501217.1"/>
    </source>
</evidence>
<protein>
    <submittedName>
        <fullName evidence="2">Excisionase family DNA binding protein</fullName>
    </submittedName>
</protein>
<accession>A0A7X0J6F7</accession>
<dbReference type="NCBIfam" id="TIGR01764">
    <property type="entry name" value="excise"/>
    <property type="match status" value="1"/>
</dbReference>
<dbReference type="GO" id="GO:0003677">
    <property type="term" value="F:DNA binding"/>
    <property type="evidence" value="ECO:0007669"/>
    <property type="project" value="InterPro"/>
</dbReference>
<name>A0A7X0J6F7_9SPHI</name>
<reference evidence="2 3" key="1">
    <citation type="submission" date="2020-08" db="EMBL/GenBank/DDBJ databases">
        <title>Genomic Encyclopedia of Type Strains, Phase IV (KMG-V): Genome sequencing to study the core and pangenomes of soil and plant-associated prokaryotes.</title>
        <authorList>
            <person name="Whitman W."/>
        </authorList>
    </citation>
    <scope>NUCLEOTIDE SEQUENCE [LARGE SCALE GENOMIC DNA]</scope>
    <source>
        <strain evidence="2 3">M2T3</strain>
    </source>
</reference>
<gene>
    <name evidence="2" type="ORF">HDF25_003380</name>
</gene>
<proteinExistence type="predicted"/>
<dbReference type="EMBL" id="JACHCC010000008">
    <property type="protein sequence ID" value="MBB6501217.1"/>
    <property type="molecule type" value="Genomic_DNA"/>
</dbReference>
<dbReference type="AlphaFoldDB" id="A0A7X0J6F7"/>
<dbReference type="Pfam" id="PF12728">
    <property type="entry name" value="HTH_17"/>
    <property type="match status" value="1"/>
</dbReference>
<evidence type="ECO:0000313" key="3">
    <source>
        <dbReference type="Proteomes" id="UP000521017"/>
    </source>
</evidence>
<feature type="domain" description="Helix-turn-helix" evidence="1">
    <location>
        <begin position="41"/>
        <end position="89"/>
    </location>
</feature>
<evidence type="ECO:0000259" key="1">
    <source>
        <dbReference type="Pfam" id="PF12728"/>
    </source>
</evidence>